<dbReference type="Proteomes" id="UP000247620">
    <property type="component" value="Unassembled WGS sequence"/>
</dbReference>
<evidence type="ECO:0000313" key="1">
    <source>
        <dbReference type="EMBL" id="PYB79860.1"/>
    </source>
</evidence>
<gene>
    <name evidence="1" type="ORF">DMX07_15815</name>
</gene>
<sequence>MKGKKKVRVTLRAIQASILNGYSVMHMLSAARAGLAVTEFGALLSWLQTATKKGRPVGDSFRQSLFPRDISELRSLPVMGAVSGEREIHWFTAIALSNIKKLNSQVEFFDTFEAAFLSDDPCLCTSLLESYEADFGFSLWLIDARIALLQHFDGMEAQKSYLATIKEKALGNVGWLAVSCSNRNEGSTTFFNYLNLTMDLLDSIEHDPLKHWLKYQSMGIIPDEPPAQQQILQYQSNSALIDAYIALFDILQQCVLDEAHPLHATGTKCVLSLVEKVHDPRLQRLLFLAGKITHPGQRISQLDDPHDQINNWPLMWKHQAERLIYCAAPAPQGRSFIDTSIASLCDVYTQGADADVALASALKQCLNFRWMSASQVFTQLLMREMSSSALSEPSDMTNRFVYTSYIDESIAQFLPGESKKNYLGIISEYKNLQSLVAEVESPYQSHHEALESSAQELFNQNFPRALEYATAAIKSPQVRIRRLAARLICACAIHEGNKSELIQQVSSFAVDDPQSIHLLPIGVCGDYLDKTLRKEMKGELSASVALSLNYRHYDDSYSNILSYAYEDFLISHGLERPSQLISHFQKFKKNLLVYYLRYICVPETMKVSSVFLGTLDLQDERLAVCSMLLELDPENQKIYESEIMEITRAQVVRSGVRHVEQSKMSIDTIALRRWADKKHRESFSRYKGMLKVGLRPSEGFEEAYFNLLTDGTPLPSEFLQVPTDEAGSLLQEILRSILLEATINPMYGLDCYLSMRIRHGALSGQLRGPLELQGIITRRQASDGAYVANEIWMERLSSLGSTERKRINIELCVFSARYDALIEHITNELIQIKSEEKPSGLFDMKIVILRIRMLASILKEDTSFEEFFNECINIFWGTVEHCLYAVHNVIDQRLKVEINAIFSTLQTTVDEAGASRELAELTQCIRTAHTNALQAIEQIKDWFRLPAPREEPLFEMEQLIDIGLQCVQRIHRNFTPTITKNLVELPLLANALTYFSDIFFILFDNARRYSNAGASPQITITINRKAKDTITFTFTNEVEKLPDDSSHIERIEEIQKKIDSGDYQQAIRSEGGTGLIKLKRIIGYSQPLEFGYTAGSQFTVVFDTNLREVELENFNS</sequence>
<proteinExistence type="predicted"/>
<dbReference type="RefSeq" id="WP_110701250.1">
    <property type="nucleotide sequence ID" value="NZ_QJRO01000010.1"/>
</dbReference>
<reference evidence="1 2" key="1">
    <citation type="submission" date="2018-06" db="EMBL/GenBank/DDBJ databases">
        <title>Pseudomonas diversity within urban Lake Michigan freshwaters.</title>
        <authorList>
            <person name="Batrich M."/>
            <person name="Hatzopoulos T."/>
            <person name="Putonti C."/>
        </authorList>
    </citation>
    <scope>NUCLEOTIDE SEQUENCE [LARGE SCALE GENOMIC DNA]</scope>
    <source>
        <strain evidence="1 2">LBp-160603</strain>
    </source>
</reference>
<protein>
    <submittedName>
        <fullName evidence="1">Uncharacterized protein</fullName>
    </submittedName>
</protein>
<accession>A0A2V4I9V7</accession>
<evidence type="ECO:0000313" key="2">
    <source>
        <dbReference type="Proteomes" id="UP000247620"/>
    </source>
</evidence>
<dbReference type="EMBL" id="QJRO01000010">
    <property type="protein sequence ID" value="PYB79860.1"/>
    <property type="molecule type" value="Genomic_DNA"/>
</dbReference>
<comment type="caution">
    <text evidence="1">The sequence shown here is derived from an EMBL/GenBank/DDBJ whole genome shotgun (WGS) entry which is preliminary data.</text>
</comment>
<organism evidence="1 2">
    <name type="scientific">Pseudomonas soli</name>
    <dbReference type="NCBI Taxonomy" id="1306993"/>
    <lineage>
        <taxon>Bacteria</taxon>
        <taxon>Pseudomonadati</taxon>
        <taxon>Pseudomonadota</taxon>
        <taxon>Gammaproteobacteria</taxon>
        <taxon>Pseudomonadales</taxon>
        <taxon>Pseudomonadaceae</taxon>
        <taxon>Pseudomonas</taxon>
    </lineage>
</organism>
<name>A0A2V4I9V7_9PSED</name>
<dbReference type="AlphaFoldDB" id="A0A2V4I9V7"/>